<dbReference type="GO" id="GO:0042597">
    <property type="term" value="C:periplasmic space"/>
    <property type="evidence" value="ECO:0007669"/>
    <property type="project" value="UniProtKB-SubCell"/>
</dbReference>
<evidence type="ECO:0000313" key="14">
    <source>
        <dbReference type="EMBL" id="ACL72311.1"/>
    </source>
</evidence>
<dbReference type="HOGENOM" id="CLU_013771_3_0_6"/>
<dbReference type="eggNOG" id="COG1705">
    <property type="taxonomic scope" value="Bacteria"/>
</dbReference>
<evidence type="ECO:0000256" key="10">
    <source>
        <dbReference type="ARBA" id="ARBA00023316"/>
    </source>
</evidence>
<evidence type="ECO:0000259" key="13">
    <source>
        <dbReference type="SMART" id="SM00047"/>
    </source>
</evidence>
<evidence type="ECO:0000256" key="12">
    <source>
        <dbReference type="SAM" id="MobiDB-lite"/>
    </source>
</evidence>
<dbReference type="KEGG" id="tgr:Tgr7_1225"/>
<evidence type="ECO:0000256" key="8">
    <source>
        <dbReference type="ARBA" id="ARBA00022801"/>
    </source>
</evidence>
<keyword evidence="14" id="KW-0969">Cilium</keyword>
<evidence type="ECO:0000256" key="3">
    <source>
        <dbReference type="ARBA" id="ARBA00006880"/>
    </source>
</evidence>
<evidence type="ECO:0000256" key="9">
    <source>
        <dbReference type="ARBA" id="ARBA00023295"/>
    </source>
</evidence>
<comment type="similarity">
    <text evidence="3">In the N-terminal section; belongs to the FlgJ family.</text>
</comment>
<keyword evidence="9" id="KW-0326">Glycosidase</keyword>
<keyword evidence="10" id="KW-0961">Cell wall biogenesis/degradation</keyword>
<dbReference type="STRING" id="396588.Tgr7_1225"/>
<feature type="compositionally biased region" description="Low complexity" evidence="12">
    <location>
        <begin position="135"/>
        <end position="149"/>
    </location>
</feature>
<dbReference type="Gene3D" id="1.10.530.10">
    <property type="match status" value="1"/>
</dbReference>
<evidence type="ECO:0000256" key="5">
    <source>
        <dbReference type="ARBA" id="ARBA00013433"/>
    </source>
</evidence>
<dbReference type="SMART" id="SM00047">
    <property type="entry name" value="LYZ2"/>
    <property type="match status" value="1"/>
</dbReference>
<dbReference type="CAZy" id="GH73">
    <property type="family name" value="Glycoside Hydrolase Family 73"/>
</dbReference>
<dbReference type="RefSeq" id="WP_012637794.1">
    <property type="nucleotide sequence ID" value="NC_011901.1"/>
</dbReference>
<dbReference type="EMBL" id="CP001339">
    <property type="protein sequence ID" value="ACL72311.1"/>
    <property type="molecule type" value="Genomic_DNA"/>
</dbReference>
<dbReference type="InterPro" id="IPR019301">
    <property type="entry name" value="Flagellar_prot_FlgJ_N"/>
</dbReference>
<dbReference type="Pfam" id="PF01832">
    <property type="entry name" value="Glucosaminidase"/>
    <property type="match status" value="1"/>
</dbReference>
<evidence type="ECO:0000256" key="6">
    <source>
        <dbReference type="ARBA" id="ARBA00022764"/>
    </source>
</evidence>
<keyword evidence="14" id="KW-0282">Flagellum</keyword>
<evidence type="ECO:0000313" key="15">
    <source>
        <dbReference type="Proteomes" id="UP000002383"/>
    </source>
</evidence>
<organism evidence="14 15">
    <name type="scientific">Thioalkalivibrio sulfidiphilus (strain HL-EbGR7)</name>
    <dbReference type="NCBI Taxonomy" id="396588"/>
    <lineage>
        <taxon>Bacteria</taxon>
        <taxon>Pseudomonadati</taxon>
        <taxon>Pseudomonadota</taxon>
        <taxon>Gammaproteobacteria</taxon>
        <taxon>Chromatiales</taxon>
        <taxon>Ectothiorhodospiraceae</taxon>
        <taxon>Thioalkalivibrio</taxon>
    </lineage>
</organism>
<dbReference type="Gene3D" id="2.10.70.40">
    <property type="entry name" value="peptidoglycan hydrolase"/>
    <property type="match status" value="1"/>
</dbReference>
<feature type="domain" description="Mannosyl-glycoprotein endo-beta-N-acetylglucosamidase-like" evidence="13">
    <location>
        <begin position="153"/>
        <end position="316"/>
    </location>
</feature>
<evidence type="ECO:0000256" key="7">
    <source>
        <dbReference type="ARBA" id="ARBA00022795"/>
    </source>
</evidence>
<comment type="similarity">
    <text evidence="4">In the C-terminal section; belongs to the glycosyl hydrolase 73 family.</text>
</comment>
<evidence type="ECO:0000256" key="4">
    <source>
        <dbReference type="ARBA" id="ARBA00007974"/>
    </source>
</evidence>
<comment type="subcellular location">
    <subcellularLocation>
        <location evidence="2">Periplasm</location>
    </subcellularLocation>
</comment>
<dbReference type="SUPFAM" id="SSF53955">
    <property type="entry name" value="Lysozyme-like"/>
    <property type="match status" value="1"/>
</dbReference>
<evidence type="ECO:0000256" key="11">
    <source>
        <dbReference type="ARBA" id="ARBA00030835"/>
    </source>
</evidence>
<keyword evidence="6" id="KW-0574">Periplasm</keyword>
<dbReference type="GO" id="GO:0071973">
    <property type="term" value="P:bacterial-type flagellum-dependent cell motility"/>
    <property type="evidence" value="ECO:0007669"/>
    <property type="project" value="TreeGrafter"/>
</dbReference>
<reference evidence="14 15" key="1">
    <citation type="journal article" date="2011" name="Stand. Genomic Sci.">
        <title>Complete genome sequence of 'Thioalkalivibrio sulfidophilus' HL-EbGr7.</title>
        <authorList>
            <person name="Muyzer G."/>
            <person name="Sorokin D.Y."/>
            <person name="Mavromatis K."/>
            <person name="Lapidus A."/>
            <person name="Clum A."/>
            <person name="Ivanova N."/>
            <person name="Pati A."/>
            <person name="d'Haeseleer P."/>
            <person name="Woyke T."/>
            <person name="Kyrpides N.C."/>
        </authorList>
    </citation>
    <scope>NUCLEOTIDE SEQUENCE [LARGE SCALE GENOMIC DNA]</scope>
    <source>
        <strain evidence="14 15">HL-EbGR7</strain>
    </source>
</reference>
<dbReference type="Pfam" id="PF10135">
    <property type="entry name" value="Rod-binding"/>
    <property type="match status" value="1"/>
</dbReference>
<dbReference type="eggNOG" id="COG3951">
    <property type="taxonomic scope" value="Bacteria"/>
</dbReference>
<dbReference type="NCBIfam" id="TIGR02541">
    <property type="entry name" value="flagell_FlgJ"/>
    <property type="match status" value="1"/>
</dbReference>
<evidence type="ECO:0000256" key="1">
    <source>
        <dbReference type="ARBA" id="ARBA00002954"/>
    </source>
</evidence>
<protein>
    <recommendedName>
        <fullName evidence="5">Peptidoglycan hydrolase FlgJ</fullName>
    </recommendedName>
    <alternativeName>
        <fullName evidence="11">Muramidase FlgJ</fullName>
    </alternativeName>
</protein>
<keyword evidence="14" id="KW-0966">Cell projection</keyword>
<keyword evidence="7" id="KW-1005">Bacterial flagellum biogenesis</keyword>
<keyword evidence="15" id="KW-1185">Reference proteome</keyword>
<dbReference type="PANTHER" id="PTHR33308:SF9">
    <property type="entry name" value="PEPTIDOGLYCAN HYDROLASE FLGJ"/>
    <property type="match status" value="1"/>
</dbReference>
<evidence type="ECO:0000256" key="2">
    <source>
        <dbReference type="ARBA" id="ARBA00004418"/>
    </source>
</evidence>
<keyword evidence="8" id="KW-0378">Hydrolase</keyword>
<dbReference type="GO" id="GO:0044780">
    <property type="term" value="P:bacterial-type flagellum assembly"/>
    <property type="evidence" value="ECO:0007669"/>
    <property type="project" value="InterPro"/>
</dbReference>
<dbReference type="AlphaFoldDB" id="B8GQB6"/>
<feature type="region of interest" description="Disordered" evidence="12">
    <location>
        <begin position="124"/>
        <end position="156"/>
    </location>
</feature>
<comment type="function">
    <text evidence="1">Flagellum-specific muramidase which hydrolyzes the peptidoglycan layer to assemble the rod structure in the periplasmic space.</text>
</comment>
<dbReference type="PRINTS" id="PR01002">
    <property type="entry name" value="FLGFLGJ"/>
</dbReference>
<accession>B8GQB6</accession>
<dbReference type="PANTHER" id="PTHR33308">
    <property type="entry name" value="PEPTIDOGLYCAN HYDROLASE FLGJ"/>
    <property type="match status" value="1"/>
</dbReference>
<dbReference type="GO" id="GO:0016798">
    <property type="term" value="F:hydrolase activity, acting on glycosyl bonds"/>
    <property type="evidence" value="ECO:0007669"/>
    <property type="project" value="UniProtKB-KW"/>
</dbReference>
<dbReference type="OrthoDB" id="289937at2"/>
<dbReference type="InterPro" id="IPR051056">
    <property type="entry name" value="Glycosyl_Hydrolase_73"/>
</dbReference>
<dbReference type="InterPro" id="IPR013377">
    <property type="entry name" value="FlgJ"/>
</dbReference>
<gene>
    <name evidence="14" type="ordered locus">Tgr7_1225</name>
</gene>
<proteinExistence type="inferred from homology"/>
<name>B8GQB6_THISH</name>
<dbReference type="InterPro" id="IPR023346">
    <property type="entry name" value="Lysozyme-like_dom_sf"/>
</dbReference>
<dbReference type="GO" id="GO:0004040">
    <property type="term" value="F:amidase activity"/>
    <property type="evidence" value="ECO:0007669"/>
    <property type="project" value="InterPro"/>
</dbReference>
<dbReference type="InterPro" id="IPR002901">
    <property type="entry name" value="MGlyc_endo_b_GlcNAc-like_dom"/>
</dbReference>
<dbReference type="GO" id="GO:0071555">
    <property type="term" value="P:cell wall organization"/>
    <property type="evidence" value="ECO:0007669"/>
    <property type="project" value="UniProtKB-KW"/>
</dbReference>
<sequence length="323" mass="35491">MNTDLSKAYTYTDFQGFSDLRRLAREESPEAAEAAARQFEALFIQMMLKSMRDAMPVDSGMDGDQVKFYQGMFDQQIALEMSRGEGIGLRESLLRQLNPEAPLASSGDGELPMPVHRLPVYQRPENPWPQSRVEAPASAAAPAAADDASGLPRDWRPESPEAFIRDLWPHAERAGQALGVAPEVLLAQSALETGWGRHMIPNADGSNSFNLFGIKADNRWDGPRAHVQTLEYVGGVPERQRAAFRAYEHPGQSFDDYVAFITGNPRYREALARVPEAEGYLRGLQAAGYATDPAYADKILDILGRGSLQAVVALKNSDQAPIS</sequence>
<dbReference type="Proteomes" id="UP000002383">
    <property type="component" value="Chromosome"/>
</dbReference>